<dbReference type="EMBL" id="ML736338">
    <property type="protein sequence ID" value="KAE8372852.1"/>
    <property type="molecule type" value="Genomic_DNA"/>
</dbReference>
<dbReference type="Pfam" id="PF18566">
    <property type="entry name" value="Ldi"/>
    <property type="match status" value="1"/>
</dbReference>
<dbReference type="InterPro" id="IPR041411">
    <property type="entry name" value="Ldi"/>
</dbReference>
<dbReference type="AlphaFoldDB" id="A0A5N7ASM5"/>
<keyword evidence="3" id="KW-1185">Reference proteome</keyword>
<protein>
    <recommendedName>
        <fullName evidence="1">Linalool dehydratase/isomerase domain-containing protein</fullName>
    </recommendedName>
</protein>
<name>A0A5N7ASM5_9EURO</name>
<proteinExistence type="predicted"/>
<feature type="domain" description="Linalool dehydratase/isomerase" evidence="1">
    <location>
        <begin position="55"/>
        <end position="398"/>
    </location>
</feature>
<evidence type="ECO:0000313" key="2">
    <source>
        <dbReference type="EMBL" id="KAE8372852.1"/>
    </source>
</evidence>
<gene>
    <name evidence="2" type="ORF">BDV26DRAFT_82392</name>
</gene>
<organism evidence="2 3">
    <name type="scientific">Aspergillus bertholletiae</name>
    <dbReference type="NCBI Taxonomy" id="1226010"/>
    <lineage>
        <taxon>Eukaryota</taxon>
        <taxon>Fungi</taxon>
        <taxon>Dikarya</taxon>
        <taxon>Ascomycota</taxon>
        <taxon>Pezizomycotina</taxon>
        <taxon>Eurotiomycetes</taxon>
        <taxon>Eurotiomycetidae</taxon>
        <taxon>Eurotiales</taxon>
        <taxon>Aspergillaceae</taxon>
        <taxon>Aspergillus</taxon>
        <taxon>Aspergillus subgen. Circumdati</taxon>
    </lineage>
</organism>
<reference evidence="2 3" key="1">
    <citation type="submission" date="2019-04" db="EMBL/GenBank/DDBJ databases">
        <title>Friends and foes A comparative genomics studyof 23 Aspergillus species from section Flavi.</title>
        <authorList>
            <consortium name="DOE Joint Genome Institute"/>
            <person name="Kjaerbolling I."/>
            <person name="Vesth T."/>
            <person name="Frisvad J.C."/>
            <person name="Nybo J.L."/>
            <person name="Theobald S."/>
            <person name="Kildgaard S."/>
            <person name="Isbrandt T."/>
            <person name="Kuo A."/>
            <person name="Sato A."/>
            <person name="Lyhne E.K."/>
            <person name="Kogle M.E."/>
            <person name="Wiebenga A."/>
            <person name="Kun R.S."/>
            <person name="Lubbers R.J."/>
            <person name="Makela M.R."/>
            <person name="Barry K."/>
            <person name="Chovatia M."/>
            <person name="Clum A."/>
            <person name="Daum C."/>
            <person name="Haridas S."/>
            <person name="He G."/>
            <person name="LaButti K."/>
            <person name="Lipzen A."/>
            <person name="Mondo S."/>
            <person name="Riley R."/>
            <person name="Salamov A."/>
            <person name="Simmons B.A."/>
            <person name="Magnuson J.K."/>
            <person name="Henrissat B."/>
            <person name="Mortensen U.H."/>
            <person name="Larsen T.O."/>
            <person name="Devries R.P."/>
            <person name="Grigoriev I.V."/>
            <person name="Machida M."/>
            <person name="Baker S.E."/>
            <person name="Andersen M.R."/>
        </authorList>
    </citation>
    <scope>NUCLEOTIDE SEQUENCE [LARGE SCALE GENOMIC DNA]</scope>
    <source>
        <strain evidence="2 3">IBT 29228</strain>
    </source>
</reference>
<dbReference type="OrthoDB" id="9979195at2759"/>
<evidence type="ECO:0000313" key="3">
    <source>
        <dbReference type="Proteomes" id="UP000326198"/>
    </source>
</evidence>
<accession>A0A5N7ASM5</accession>
<sequence>MAPSTLALDTTKYPKLTREQAGHIRHIHNISTELGGNWPHMGTQDPAQAFLDAHRYQISTMAYSLGLAHYHHLPAMRSLFQTLFHRVVHKMLHPEVWAYWYLTSQSGVRLDPALTELRKPWADPIIRENIMYSGHLLLMTSLYAMLFDDDEFEQPGSLSFDWDPLLWGMGPQRFEYDNGMLQQVILTEMEKTGWVGVCCEPNWVFIVCNQFPIIAMRYNDVRHGTNVVDGVLEKYWEAVQKRGMIAPDGLYVDWLLLRQESTVQKHGIGFTAWANAFMNAWNSEFVRSSYAKQAAGFITHSAGGIQLQHPGIGATIREAMATENADPNSPETIQRAREKYLRAPPSGLRHMLPHFGYVVTWLSELGKRAELDALLCYADSRFAPTWERGGLYYPRRDQIFDESGEWAFVDPFTGNAAIGYARLNVEDGQKKMWEKPWTREDLRSRPWVDGLDYSLGVDCLRGWWDGDEQAMVVALRAWEEKTDIDVKFYVRNLPAGGWAVYEDGCLVVEHQVAAGSDVEIACTVGHAQDVEIVVIRS</sequence>
<dbReference type="Proteomes" id="UP000326198">
    <property type="component" value="Unassembled WGS sequence"/>
</dbReference>
<evidence type="ECO:0000259" key="1">
    <source>
        <dbReference type="Pfam" id="PF18566"/>
    </source>
</evidence>